<accession>M1ANC2</accession>
<evidence type="ECO:0000313" key="2">
    <source>
        <dbReference type="Proteomes" id="UP000011115"/>
    </source>
</evidence>
<dbReference type="Proteomes" id="UP000011115">
    <property type="component" value="Unassembled WGS sequence"/>
</dbReference>
<evidence type="ECO:0000313" key="1">
    <source>
        <dbReference type="EnsemblPlants" id="PGSC0003DMT400026556"/>
    </source>
</evidence>
<keyword evidence="2" id="KW-1185">Reference proteome</keyword>
<proteinExistence type="predicted"/>
<dbReference type="HOGENOM" id="CLU_3018046_0_0_1"/>
<dbReference type="EnsemblPlants" id="PGSC0003DMT400026556">
    <property type="protein sequence ID" value="PGSC0003DMT400026556"/>
    <property type="gene ID" value="PGSC0003DMG400010253"/>
</dbReference>
<reference evidence="1" key="2">
    <citation type="submission" date="2015-06" db="UniProtKB">
        <authorList>
            <consortium name="EnsemblPlants"/>
        </authorList>
    </citation>
    <scope>IDENTIFICATION</scope>
    <source>
        <strain evidence="1">DM1-3 516 R44</strain>
    </source>
</reference>
<protein>
    <submittedName>
        <fullName evidence="1">Uncharacterized protein</fullName>
    </submittedName>
</protein>
<organism evidence="1 2">
    <name type="scientific">Solanum tuberosum</name>
    <name type="common">Potato</name>
    <dbReference type="NCBI Taxonomy" id="4113"/>
    <lineage>
        <taxon>Eukaryota</taxon>
        <taxon>Viridiplantae</taxon>
        <taxon>Streptophyta</taxon>
        <taxon>Embryophyta</taxon>
        <taxon>Tracheophyta</taxon>
        <taxon>Spermatophyta</taxon>
        <taxon>Magnoliopsida</taxon>
        <taxon>eudicotyledons</taxon>
        <taxon>Gunneridae</taxon>
        <taxon>Pentapetalae</taxon>
        <taxon>asterids</taxon>
        <taxon>lamiids</taxon>
        <taxon>Solanales</taxon>
        <taxon>Solanaceae</taxon>
        <taxon>Solanoideae</taxon>
        <taxon>Solaneae</taxon>
        <taxon>Solanum</taxon>
    </lineage>
</organism>
<dbReference type="AlphaFoldDB" id="M1ANC2"/>
<dbReference type="Gramene" id="PGSC0003DMT400026556">
    <property type="protein sequence ID" value="PGSC0003DMT400026556"/>
    <property type="gene ID" value="PGSC0003DMG400010253"/>
</dbReference>
<dbReference type="InParanoid" id="M1ANC2"/>
<sequence length="56" mass="6460">MGGKTEIVFFFSSIGPIKQGIPWQKYITSKEIISQNKVFWCIGTSNVCSYRLRQEN</sequence>
<dbReference type="PaxDb" id="4113-PGSC0003DMT400026556"/>
<name>M1ANC2_SOLTU</name>
<reference evidence="2" key="1">
    <citation type="journal article" date="2011" name="Nature">
        <title>Genome sequence and analysis of the tuber crop potato.</title>
        <authorList>
            <consortium name="The Potato Genome Sequencing Consortium"/>
        </authorList>
    </citation>
    <scope>NUCLEOTIDE SEQUENCE [LARGE SCALE GENOMIC DNA]</scope>
    <source>
        <strain evidence="2">cv. DM1-3 516 R44</strain>
    </source>
</reference>